<dbReference type="EMBL" id="CABIJS010000708">
    <property type="protein sequence ID" value="VUZ56994.1"/>
    <property type="molecule type" value="Genomic_DNA"/>
</dbReference>
<protein>
    <recommendedName>
        <fullName evidence="6">E3 ubiquitin-protein ligase CBL</fullName>
        <ecNumber evidence="6">2.3.2.27</ecNumber>
    </recommendedName>
</protein>
<dbReference type="GO" id="GO:0007165">
    <property type="term" value="P:signal transduction"/>
    <property type="evidence" value="ECO:0007669"/>
    <property type="project" value="TreeGrafter"/>
</dbReference>
<dbReference type="Gene3D" id="3.30.40.10">
    <property type="entry name" value="Zinc/RING finger domain, C3HC4 (zinc finger)"/>
    <property type="match status" value="1"/>
</dbReference>
<keyword evidence="6" id="KW-0808">Transferase</keyword>
<dbReference type="GO" id="GO:0061630">
    <property type="term" value="F:ubiquitin protein ligase activity"/>
    <property type="evidence" value="ECO:0007669"/>
    <property type="project" value="UniProtKB-EC"/>
</dbReference>
<keyword evidence="6" id="KW-0833">Ubl conjugation pathway</keyword>
<dbReference type="AlphaFoldDB" id="A0A564ZDW0"/>
<comment type="function">
    <text evidence="6">E3 ubiquitin-protein ligase which accepts ubiquitin from specific E2 ubiquitin-conjugating enzymes, and transfers it to substrates, generally promoting their degradation by the proteasome.</text>
</comment>
<feature type="domain" description="Cbl-PTB" evidence="8">
    <location>
        <begin position="1"/>
        <end position="300"/>
    </location>
</feature>
<feature type="domain" description="RING-type" evidence="7">
    <location>
        <begin position="317"/>
        <end position="360"/>
    </location>
</feature>
<dbReference type="InterPro" id="IPR013083">
    <property type="entry name" value="Znf_RING/FYVE/PHD"/>
</dbReference>
<dbReference type="InterPro" id="IPR024162">
    <property type="entry name" value="Adaptor_Cbl"/>
</dbReference>
<gene>
    <name evidence="9" type="ORF">WMSIL1_LOCUS14539</name>
</gene>
<comment type="domain">
    <text evidence="6">The N-terminus is composed of the phosphotyrosine binding (PTB) domain, a short linker region and the RING-type zinc finger. The PTB domain, which is also called TKB (tyrosine kinase binding) domain, is composed of three different subdomains: a four-helix bundle (4H), a calcium-binding EF hand and a divergent SH2 domain.</text>
</comment>
<dbReference type="Gene3D" id="3.30.505.10">
    <property type="entry name" value="SH2 domain"/>
    <property type="match status" value="1"/>
</dbReference>
<dbReference type="GO" id="GO:0005886">
    <property type="term" value="C:plasma membrane"/>
    <property type="evidence" value="ECO:0007669"/>
    <property type="project" value="TreeGrafter"/>
</dbReference>
<dbReference type="Pfam" id="PF02761">
    <property type="entry name" value="Cbl_N2"/>
    <property type="match status" value="1"/>
</dbReference>
<dbReference type="PANTHER" id="PTHR23007:SF11">
    <property type="entry name" value="E3 UBIQUITIN-PROTEIN LIGASE CBL"/>
    <property type="match status" value="1"/>
</dbReference>
<dbReference type="InterPro" id="IPR011992">
    <property type="entry name" value="EF-hand-dom_pair"/>
</dbReference>
<evidence type="ECO:0000256" key="4">
    <source>
        <dbReference type="ARBA" id="ARBA00022837"/>
    </source>
</evidence>
<dbReference type="Gene3D" id="1.10.238.10">
    <property type="entry name" value="EF-hand"/>
    <property type="match status" value="1"/>
</dbReference>
<reference evidence="9 10" key="1">
    <citation type="submission" date="2019-07" db="EMBL/GenBank/DDBJ databases">
        <authorList>
            <person name="Jastrzebski P J."/>
            <person name="Paukszto L."/>
            <person name="Jastrzebski P J."/>
        </authorList>
    </citation>
    <scope>NUCLEOTIDE SEQUENCE [LARGE SCALE GENOMIC DNA]</scope>
    <source>
        <strain evidence="9 10">WMS-il1</strain>
    </source>
</reference>
<accession>A0A564ZDW0</accession>
<dbReference type="InterPro" id="IPR014742">
    <property type="entry name" value="Adaptor_Cbl_SH2-like"/>
</dbReference>
<dbReference type="InterPro" id="IPR014741">
    <property type="entry name" value="Adaptor_Cbl_EF_hand-like"/>
</dbReference>
<dbReference type="PANTHER" id="PTHR23007">
    <property type="entry name" value="CBL"/>
    <property type="match status" value="1"/>
</dbReference>
<dbReference type="GO" id="GO:0016567">
    <property type="term" value="P:protein ubiquitination"/>
    <property type="evidence" value="ECO:0007669"/>
    <property type="project" value="UniProtKB-UniPathway"/>
</dbReference>
<dbReference type="GO" id="GO:0008270">
    <property type="term" value="F:zinc ion binding"/>
    <property type="evidence" value="ECO:0007669"/>
    <property type="project" value="UniProtKB-KW"/>
</dbReference>
<dbReference type="UniPathway" id="UPA00143"/>
<dbReference type="PROSITE" id="PS50089">
    <property type="entry name" value="ZF_RING_2"/>
    <property type="match status" value="1"/>
</dbReference>
<keyword evidence="10" id="KW-1185">Reference proteome</keyword>
<evidence type="ECO:0000256" key="1">
    <source>
        <dbReference type="ARBA" id="ARBA00022723"/>
    </source>
</evidence>
<dbReference type="SUPFAM" id="SSF47473">
    <property type="entry name" value="EF-hand"/>
    <property type="match status" value="1"/>
</dbReference>
<dbReference type="InterPro" id="IPR036860">
    <property type="entry name" value="SH2_dom_sf"/>
</dbReference>
<evidence type="ECO:0000259" key="8">
    <source>
        <dbReference type="PROSITE" id="PS51506"/>
    </source>
</evidence>
<dbReference type="GO" id="GO:0001784">
    <property type="term" value="F:phosphotyrosine residue binding"/>
    <property type="evidence" value="ECO:0007669"/>
    <property type="project" value="UniProtKB-UniRule"/>
</dbReference>
<dbReference type="EC" id="2.3.2.27" evidence="6"/>
<dbReference type="Pfam" id="PF02762">
    <property type="entry name" value="Cbl_N3"/>
    <property type="match status" value="1"/>
</dbReference>
<comment type="catalytic activity">
    <reaction evidence="6">
        <text>S-ubiquitinyl-[E2 ubiquitin-conjugating enzyme]-L-cysteine + [acceptor protein]-L-lysine = [E2 ubiquitin-conjugating enzyme]-L-cysteine + N(6)-ubiquitinyl-[acceptor protein]-L-lysine.</text>
        <dbReference type="EC" id="2.3.2.27"/>
    </reaction>
</comment>
<evidence type="ECO:0000259" key="7">
    <source>
        <dbReference type="PROSITE" id="PS50089"/>
    </source>
</evidence>
<proteinExistence type="predicted"/>
<dbReference type="GO" id="GO:0017124">
    <property type="term" value="F:SH3 domain binding"/>
    <property type="evidence" value="ECO:0007669"/>
    <property type="project" value="TreeGrafter"/>
</dbReference>
<evidence type="ECO:0000256" key="2">
    <source>
        <dbReference type="ARBA" id="ARBA00022771"/>
    </source>
</evidence>
<organism evidence="9 10">
    <name type="scientific">Hymenolepis diminuta</name>
    <name type="common">Rat tapeworm</name>
    <dbReference type="NCBI Taxonomy" id="6216"/>
    <lineage>
        <taxon>Eukaryota</taxon>
        <taxon>Metazoa</taxon>
        <taxon>Spiralia</taxon>
        <taxon>Lophotrochozoa</taxon>
        <taxon>Platyhelminthes</taxon>
        <taxon>Cestoda</taxon>
        <taxon>Eucestoda</taxon>
        <taxon>Cyclophyllidea</taxon>
        <taxon>Hymenolepididae</taxon>
        <taxon>Hymenolepis</taxon>
    </lineage>
</organism>
<dbReference type="GO" id="GO:0023051">
    <property type="term" value="P:regulation of signaling"/>
    <property type="evidence" value="ECO:0007669"/>
    <property type="project" value="InterPro"/>
</dbReference>
<dbReference type="Proteomes" id="UP000321570">
    <property type="component" value="Unassembled WGS sequence"/>
</dbReference>
<evidence type="ECO:0000256" key="6">
    <source>
        <dbReference type="RuleBase" id="RU367001"/>
    </source>
</evidence>
<dbReference type="PROSITE" id="PS51506">
    <property type="entry name" value="CBL_PTB"/>
    <property type="match status" value="1"/>
</dbReference>
<keyword evidence="4 6" id="KW-0106">Calcium</keyword>
<comment type="pathway">
    <text evidence="6">Protein modification; protein ubiquitination.</text>
</comment>
<evidence type="ECO:0000313" key="10">
    <source>
        <dbReference type="Proteomes" id="UP000321570"/>
    </source>
</evidence>
<evidence type="ECO:0000313" key="9">
    <source>
        <dbReference type="EMBL" id="VUZ56994.1"/>
    </source>
</evidence>
<dbReference type="GO" id="GO:0005509">
    <property type="term" value="F:calcium ion binding"/>
    <property type="evidence" value="ECO:0007669"/>
    <property type="project" value="UniProtKB-UniRule"/>
</dbReference>
<keyword evidence="3 6" id="KW-0862">Zinc</keyword>
<evidence type="ECO:0000256" key="3">
    <source>
        <dbReference type="ARBA" id="ARBA00022833"/>
    </source>
</evidence>
<keyword evidence="2 5" id="KW-0863">Zinc-finger</keyword>
<keyword evidence="1 6" id="KW-0479">Metal-binding</keyword>
<dbReference type="InterPro" id="IPR024159">
    <property type="entry name" value="Cbl_PTB"/>
</dbReference>
<dbReference type="SUPFAM" id="SSF55550">
    <property type="entry name" value="SH2 domain"/>
    <property type="match status" value="1"/>
</dbReference>
<name>A0A564ZDW0_HYMDI</name>
<evidence type="ECO:0000256" key="5">
    <source>
        <dbReference type="PROSITE-ProRule" id="PRU00175"/>
    </source>
</evidence>
<dbReference type="InterPro" id="IPR001841">
    <property type="entry name" value="Znf_RING"/>
</dbReference>
<dbReference type="GO" id="GO:0045121">
    <property type="term" value="C:membrane raft"/>
    <property type="evidence" value="ECO:0007669"/>
    <property type="project" value="TreeGrafter"/>
</dbReference>
<sequence>MVLGDSDLKQINGRVSKIYKKVVGKRELLKKNLDSSGKYLDEALDKLCMLKNTLDEIRPFSKSEDTYKPYKQYVKVMRNSLSSMLEEFDSGMKLKTTGFLKEFLLKYTHFFHHLTMELKYLFPNGQMTSSQTFGRPYAQEWWCKNFGSELYATTDHFYERFYVTFLEVCNCKSLFLDTICFTSTDYISKYSFDLFTRLFGDKENLIKVFSRLVSDPGYLKHGTFTSSFDTLTSCKKPGSYIFRISTRRLGFWSIAYVSSSLEILQALCYDWSIIFSLNYGHQQGLYLYPRGKNCADDFSDLCGKIVPSSQTSSEEKCLRCGANSSNTRMEPCGHSCCRACYKEILDNKMPSISGKCFVCQAEILCCSPIIEPPLPSNEPHR</sequence>